<dbReference type="AlphaFoldDB" id="A0A4S2G3Y1"/>
<name>A0A4S2G3Y1_9BACT</name>
<keyword evidence="1" id="KW-1133">Transmembrane helix</keyword>
<feature type="transmembrane region" description="Helical" evidence="1">
    <location>
        <begin position="93"/>
        <end position="114"/>
    </location>
</feature>
<evidence type="ECO:0000313" key="2">
    <source>
        <dbReference type="EMBL" id="TGY76695.1"/>
    </source>
</evidence>
<reference evidence="2 3" key="1">
    <citation type="submission" date="2019-04" db="EMBL/GenBank/DDBJ databases">
        <title>Microbes associate with the intestines of laboratory mice.</title>
        <authorList>
            <person name="Navarre W."/>
            <person name="Wong E."/>
            <person name="Huang K."/>
            <person name="Tropini C."/>
            <person name="Ng K."/>
            <person name="Yu B."/>
        </authorList>
    </citation>
    <scope>NUCLEOTIDE SEQUENCE [LARGE SCALE GENOMIC DNA]</scope>
    <source>
        <strain evidence="2 3">NM06_A21</strain>
    </source>
</reference>
<feature type="transmembrane region" description="Helical" evidence="1">
    <location>
        <begin position="64"/>
        <end position="81"/>
    </location>
</feature>
<dbReference type="RefSeq" id="WP_135957231.1">
    <property type="nucleotide sequence ID" value="NZ_CAPGGW010000015.1"/>
</dbReference>
<evidence type="ECO:0000256" key="1">
    <source>
        <dbReference type="SAM" id="Phobius"/>
    </source>
</evidence>
<keyword evidence="1" id="KW-0812">Transmembrane</keyword>
<comment type="caution">
    <text evidence="2">The sequence shown here is derived from an EMBL/GenBank/DDBJ whole genome shotgun (WGS) entry which is preliminary data.</text>
</comment>
<gene>
    <name evidence="2" type="ORF">E5333_00105</name>
</gene>
<dbReference type="EMBL" id="SRYD01000001">
    <property type="protein sequence ID" value="TGY76695.1"/>
    <property type="molecule type" value="Genomic_DNA"/>
</dbReference>
<organism evidence="2 3">
    <name type="scientific">Muribaculum intestinale</name>
    <dbReference type="NCBI Taxonomy" id="1796646"/>
    <lineage>
        <taxon>Bacteria</taxon>
        <taxon>Pseudomonadati</taxon>
        <taxon>Bacteroidota</taxon>
        <taxon>Bacteroidia</taxon>
        <taxon>Bacteroidales</taxon>
        <taxon>Muribaculaceae</taxon>
        <taxon>Muribaculum</taxon>
    </lineage>
</organism>
<dbReference type="Proteomes" id="UP000306630">
    <property type="component" value="Unassembled WGS sequence"/>
</dbReference>
<evidence type="ECO:0000313" key="3">
    <source>
        <dbReference type="Proteomes" id="UP000306630"/>
    </source>
</evidence>
<sequence>MQQSILFKVPGQPSISPALDFNGHTLSAKYSTPGAVSRTLSSAWNKLLCACAPRRILRTLFSPDTSLFVATLAAVAVWWHIATLPAGLTTQHAVAVDCLIALPWAGVATIRSTVRALRDIRKGGAI</sequence>
<protein>
    <submittedName>
        <fullName evidence="2">Uncharacterized protein</fullName>
    </submittedName>
</protein>
<proteinExistence type="predicted"/>
<accession>A0A4S2G3Y1</accession>
<keyword evidence="1" id="KW-0472">Membrane</keyword>